<dbReference type="Pfam" id="PF08706">
    <property type="entry name" value="D5_N"/>
    <property type="match status" value="1"/>
</dbReference>
<dbReference type="InterPro" id="IPR006500">
    <property type="entry name" value="Helicase_put_C_phage/plasmid"/>
</dbReference>
<dbReference type="Proteomes" id="UP000317316">
    <property type="component" value="Unassembled WGS sequence"/>
</dbReference>
<evidence type="ECO:0000259" key="5">
    <source>
        <dbReference type="PROSITE" id="PS51206"/>
    </source>
</evidence>
<dbReference type="PANTHER" id="PTHR35372:SF2">
    <property type="entry name" value="SF3 HELICASE DOMAIN-CONTAINING PROTEIN"/>
    <property type="match status" value="1"/>
</dbReference>
<dbReference type="InterPro" id="IPR014818">
    <property type="entry name" value="Phage/plasmid_primase_P4_C"/>
</dbReference>
<keyword evidence="1" id="KW-0547">Nucleotide-binding</keyword>
<evidence type="ECO:0000256" key="2">
    <source>
        <dbReference type="ARBA" id="ARBA00022801"/>
    </source>
</evidence>
<evidence type="ECO:0000256" key="3">
    <source>
        <dbReference type="ARBA" id="ARBA00022806"/>
    </source>
</evidence>
<dbReference type="Pfam" id="PF03288">
    <property type="entry name" value="Pox_D5"/>
    <property type="match status" value="1"/>
</dbReference>
<dbReference type="SMART" id="SM00885">
    <property type="entry name" value="D5_N"/>
    <property type="match status" value="1"/>
</dbReference>
<dbReference type="OrthoDB" id="9763644at2"/>
<name>A0A544SZS8_9BACI</name>
<dbReference type="InterPro" id="IPR027417">
    <property type="entry name" value="P-loop_NTPase"/>
</dbReference>
<accession>A0A544SZS8</accession>
<dbReference type="InterPro" id="IPR014015">
    <property type="entry name" value="Helicase_SF3_DNA-vir"/>
</dbReference>
<dbReference type="InterPro" id="IPR036388">
    <property type="entry name" value="WH-like_DNA-bd_sf"/>
</dbReference>
<keyword evidence="4" id="KW-0067">ATP-binding</keyword>
<dbReference type="EMBL" id="VDGH01000010">
    <property type="protein sequence ID" value="TQR10706.1"/>
    <property type="molecule type" value="Genomic_DNA"/>
</dbReference>
<dbReference type="InterPro" id="IPR051620">
    <property type="entry name" value="ORF904-like_C"/>
</dbReference>
<dbReference type="GO" id="GO:0016787">
    <property type="term" value="F:hydrolase activity"/>
    <property type="evidence" value="ECO:0007669"/>
    <property type="project" value="UniProtKB-KW"/>
</dbReference>
<dbReference type="InterPro" id="IPR054468">
    <property type="entry name" value="NrSPol-like_HBD"/>
</dbReference>
<proteinExistence type="predicted"/>
<feature type="domain" description="SF3 helicase" evidence="5">
    <location>
        <begin position="462"/>
        <end position="617"/>
    </location>
</feature>
<dbReference type="InterPro" id="IPR004968">
    <property type="entry name" value="DNA_primase/NTPase_C"/>
</dbReference>
<evidence type="ECO:0000313" key="7">
    <source>
        <dbReference type="Proteomes" id="UP000317316"/>
    </source>
</evidence>
<dbReference type="SUPFAM" id="SSF52540">
    <property type="entry name" value="P-loop containing nucleoside triphosphate hydrolases"/>
    <property type="match status" value="1"/>
</dbReference>
<evidence type="ECO:0000256" key="4">
    <source>
        <dbReference type="ARBA" id="ARBA00022840"/>
    </source>
</evidence>
<dbReference type="GO" id="GO:0004386">
    <property type="term" value="F:helicase activity"/>
    <property type="evidence" value="ECO:0007669"/>
    <property type="project" value="UniProtKB-KW"/>
</dbReference>
<dbReference type="PANTHER" id="PTHR35372">
    <property type="entry name" value="ATP BINDING PROTEIN-RELATED"/>
    <property type="match status" value="1"/>
</dbReference>
<keyword evidence="7" id="KW-1185">Reference proteome</keyword>
<dbReference type="RefSeq" id="WP_142540026.1">
    <property type="nucleotide sequence ID" value="NZ_BMIE01000008.1"/>
</dbReference>
<dbReference type="Pfam" id="PF22763">
    <property type="entry name" value="NrS1-1_pol-like_HBD"/>
    <property type="match status" value="1"/>
</dbReference>
<dbReference type="GO" id="GO:0005524">
    <property type="term" value="F:ATP binding"/>
    <property type="evidence" value="ECO:0007669"/>
    <property type="project" value="UniProtKB-KW"/>
</dbReference>
<organism evidence="6 7">
    <name type="scientific">Psychrobacillus lasiicapitis</name>
    <dbReference type="NCBI Taxonomy" id="1636719"/>
    <lineage>
        <taxon>Bacteria</taxon>
        <taxon>Bacillati</taxon>
        <taxon>Bacillota</taxon>
        <taxon>Bacilli</taxon>
        <taxon>Bacillales</taxon>
        <taxon>Bacillaceae</taxon>
        <taxon>Psychrobacillus</taxon>
    </lineage>
</organism>
<sequence>MYKNIPIEMKTKKQWVCYKAKPRGGDKITKIPVNPTTGKPIDSNKDENWLDFEEAIQYIDTNLVSGIGFVFTIEDDFVGIDIDACINEDGKFNKVAEEILSYFEGRGYAEFSPSGKGIHIITKGTKESARSKNSEYNLEIYQDKRYFTVTGNMIKGYEKIEYSTEVINHICTKFFEKEENQKQMNLLIEEKGYESQDLLEIMFSHKNGDRLRQLYQGSWQNYYTSQSEADLAFCNALAFYTQKDANKMDSLFRMSSLYRKKWDVIHYTDGRTYGNQVIADAISSTNIIFQSSKRINQKGSKYKVNVESKSKLTDLPEWYIKGTHSLNFMPGILAKHLQKNENLIYSSERFFQYHNGVYQDLTIQKMKKRIQEHLLEEHSKAHHIQDTLEQLKNRVVIEEDLFDSPVLKNKVNFKNGIYNLQSKKLETHSPEIVTTIQVNANYDESATCPHFFQFISDSLSPKDILIAQELIGYLLVPETIAEKAFILYGPGRSGKSTFLKLIEYILGKKHISNVPLQDLSQKFRTGLLFGKLANIYADLPNKALQDTGIFKTLVSGDTIVAEEKFQAPFSFRNKSRLLFSCNELPANYVDRTDGFFRRLIILPFLKQVDETKIDTKLLNKLEDEVDGIIQWAIIGLERLMNNNFQFSKSETTEGLLFEYKKQSNNVIWYVSEYCELEVDATEYSQNLYQHYKKTCQENNMQSISQAKFNKSLVMEYGRSVIKNEDSSKRIIFKGIRINKKL</sequence>
<keyword evidence="2" id="KW-0378">Hydrolase</keyword>
<evidence type="ECO:0000256" key="1">
    <source>
        <dbReference type="ARBA" id="ARBA00022741"/>
    </source>
</evidence>
<dbReference type="Pfam" id="PF19263">
    <property type="entry name" value="DUF5906"/>
    <property type="match status" value="1"/>
</dbReference>
<gene>
    <name evidence="6" type="ORF">FG382_16710</name>
</gene>
<reference evidence="6 7" key="1">
    <citation type="submission" date="2019-05" db="EMBL/GenBank/DDBJ databases">
        <title>Psychrobacillus vulpis sp. nov., a new species isolated from feces of a red fox that inhabits in The Tablas de Daimiel Natural Park, Albacete, Spain.</title>
        <authorList>
            <person name="Rodriguez M."/>
            <person name="Reina J.C."/>
            <person name="Bejar V."/>
            <person name="Llamas I."/>
        </authorList>
    </citation>
    <scope>NUCLEOTIDE SEQUENCE [LARGE SCALE GENOMIC DNA]</scope>
    <source>
        <strain evidence="6 7">NEAU-3TGS17</strain>
    </source>
</reference>
<protein>
    <recommendedName>
        <fullName evidence="5">SF3 helicase domain-containing protein</fullName>
    </recommendedName>
</protein>
<keyword evidence="3" id="KW-0347">Helicase</keyword>
<dbReference type="AlphaFoldDB" id="A0A544SZS8"/>
<dbReference type="Gene3D" id="1.10.10.10">
    <property type="entry name" value="Winged helix-like DNA-binding domain superfamily/Winged helix DNA-binding domain"/>
    <property type="match status" value="1"/>
</dbReference>
<comment type="caution">
    <text evidence="6">The sequence shown here is derived from an EMBL/GenBank/DDBJ whole genome shotgun (WGS) entry which is preliminary data.</text>
</comment>
<dbReference type="Gene3D" id="3.40.50.300">
    <property type="entry name" value="P-loop containing nucleotide triphosphate hydrolases"/>
    <property type="match status" value="1"/>
</dbReference>
<evidence type="ECO:0000313" key="6">
    <source>
        <dbReference type="EMBL" id="TQR10706.1"/>
    </source>
</evidence>
<dbReference type="InterPro" id="IPR045455">
    <property type="entry name" value="NrS-1_pol-like_helicase"/>
</dbReference>
<dbReference type="PROSITE" id="PS51206">
    <property type="entry name" value="SF3_HELICASE_1"/>
    <property type="match status" value="1"/>
</dbReference>
<dbReference type="NCBIfam" id="TIGR01613">
    <property type="entry name" value="primase_Cterm"/>
    <property type="match status" value="1"/>
</dbReference>